<keyword evidence="4" id="KW-1185">Reference proteome</keyword>
<proteinExistence type="predicted"/>
<sequence length="294" mass="33633">MKFHYAFLLFFISHISISQTLYLDKVTTVSKKTYTYKKTKKQKLKLDFYKPKRVKEEVPLIIYVHGGGFSGGKRNDENTVAFANKLAERGYAVASISYRLTMQKLGFGCNTSSEDKIEAFNNASEDISYAIDYILKNKRKFKIDSSKIILIGTSAGAEAILNLAYIYDNKILPEDFKFAGIISMAGALISLEKITSKNAIPMQLFHGTDDRLVPYNIAPHHYCNEKDKGYLMLYGSKAIADKLKKIDKSYYLYTIKNGDHSWSGRPMQECFNEIIDFLFYDVLKKENRQAEIEV</sequence>
<evidence type="ECO:0000313" key="4">
    <source>
        <dbReference type="Proteomes" id="UP000307140"/>
    </source>
</evidence>
<dbReference type="AlphaFoldDB" id="A0A5S3NA02"/>
<dbReference type="InterPro" id="IPR029058">
    <property type="entry name" value="AB_hydrolase_fold"/>
</dbReference>
<comment type="caution">
    <text evidence="3">The sequence shown here is derived from an EMBL/GenBank/DDBJ whole genome shotgun (WGS) entry which is preliminary data.</text>
</comment>
<dbReference type="EMBL" id="VANR01000001">
    <property type="protein sequence ID" value="TMM31937.1"/>
    <property type="molecule type" value="Genomic_DNA"/>
</dbReference>
<evidence type="ECO:0000259" key="2">
    <source>
        <dbReference type="Pfam" id="PF20434"/>
    </source>
</evidence>
<evidence type="ECO:0000256" key="1">
    <source>
        <dbReference type="ARBA" id="ARBA00022801"/>
    </source>
</evidence>
<protein>
    <submittedName>
        <fullName evidence="3">Alpha/beta hydrolase</fullName>
    </submittedName>
</protein>
<reference evidence="3 4" key="1">
    <citation type="submission" date="2019-05" db="EMBL/GenBank/DDBJ databases">
        <title>Polaribacter aestuariivivens sp. nov., isolated from a tidal flat.</title>
        <authorList>
            <person name="Yoon J.-H."/>
        </authorList>
    </citation>
    <scope>NUCLEOTIDE SEQUENCE [LARGE SCALE GENOMIC DNA]</scope>
    <source>
        <strain evidence="3 4">DBTF-3</strain>
    </source>
</reference>
<accession>A0A5S3NA02</accession>
<dbReference type="Pfam" id="PF20434">
    <property type="entry name" value="BD-FAE"/>
    <property type="match status" value="1"/>
</dbReference>
<dbReference type="GO" id="GO:0016787">
    <property type="term" value="F:hydrolase activity"/>
    <property type="evidence" value="ECO:0007669"/>
    <property type="project" value="UniProtKB-KW"/>
</dbReference>
<evidence type="ECO:0000313" key="3">
    <source>
        <dbReference type="EMBL" id="TMM31937.1"/>
    </source>
</evidence>
<keyword evidence="1 3" id="KW-0378">Hydrolase</keyword>
<dbReference type="PANTHER" id="PTHR48081">
    <property type="entry name" value="AB HYDROLASE SUPERFAMILY PROTEIN C4A8.06C"/>
    <property type="match status" value="1"/>
</dbReference>
<gene>
    <name evidence="3" type="ORF">FDT66_00265</name>
</gene>
<feature type="domain" description="BD-FAE-like" evidence="2">
    <location>
        <begin position="46"/>
        <end position="172"/>
    </location>
</feature>
<dbReference type="RefSeq" id="WP_138534151.1">
    <property type="nucleotide sequence ID" value="NZ_VANR01000001.1"/>
</dbReference>
<dbReference type="InterPro" id="IPR049492">
    <property type="entry name" value="BD-FAE-like_dom"/>
</dbReference>
<dbReference type="Gene3D" id="3.40.50.1820">
    <property type="entry name" value="alpha/beta hydrolase"/>
    <property type="match status" value="1"/>
</dbReference>
<dbReference type="InterPro" id="IPR050300">
    <property type="entry name" value="GDXG_lipolytic_enzyme"/>
</dbReference>
<organism evidence="3 4">
    <name type="scientific">Polaribacter aestuariivivens</name>
    <dbReference type="NCBI Taxonomy" id="2304626"/>
    <lineage>
        <taxon>Bacteria</taxon>
        <taxon>Pseudomonadati</taxon>
        <taxon>Bacteroidota</taxon>
        <taxon>Flavobacteriia</taxon>
        <taxon>Flavobacteriales</taxon>
        <taxon>Flavobacteriaceae</taxon>
    </lineage>
</organism>
<dbReference type="SUPFAM" id="SSF53474">
    <property type="entry name" value="alpha/beta-Hydrolases"/>
    <property type="match status" value="1"/>
</dbReference>
<dbReference type="Proteomes" id="UP000307140">
    <property type="component" value="Unassembled WGS sequence"/>
</dbReference>
<dbReference type="OrthoDB" id="9803990at2"/>
<name>A0A5S3NA02_9FLAO</name>